<accession>A0A9Q8WK90</accession>
<dbReference type="KEGG" id="clup:CLUP02_11876"/>
<evidence type="ECO:0000256" key="1">
    <source>
        <dbReference type="SAM" id="MobiDB-lite"/>
    </source>
</evidence>
<evidence type="ECO:0000313" key="3">
    <source>
        <dbReference type="Proteomes" id="UP000830671"/>
    </source>
</evidence>
<protein>
    <submittedName>
        <fullName evidence="2">Uncharacterized protein</fullName>
    </submittedName>
</protein>
<organism evidence="2 3">
    <name type="scientific">Colletotrichum lupini</name>
    <dbReference type="NCBI Taxonomy" id="145971"/>
    <lineage>
        <taxon>Eukaryota</taxon>
        <taxon>Fungi</taxon>
        <taxon>Dikarya</taxon>
        <taxon>Ascomycota</taxon>
        <taxon>Pezizomycotina</taxon>
        <taxon>Sordariomycetes</taxon>
        <taxon>Hypocreomycetidae</taxon>
        <taxon>Glomerellales</taxon>
        <taxon>Glomerellaceae</taxon>
        <taxon>Colletotrichum</taxon>
        <taxon>Colletotrichum acutatum species complex</taxon>
    </lineage>
</organism>
<gene>
    <name evidence="2" type="ORF">CLUP02_11876</name>
</gene>
<sequence>MFAQSFLSTYSPDDETKQMEPRVSRSLTSSFQPQLQAHIFDKGKEKVQVDFTIFDKPGLEKTHLYSQFEWSIKMDTFPSPNLTRNKIREPAGTLPSYIYQTYTSPAANPMMSRPLTTAADTKKQRATKAKTEKQPTPKPQIYPEPSHPKPPSSPCVSPQTNNPGLHTKYRRETPSRFFPAFSSTPARPGFLHLIRGFELQPETEAVQNRYMLAERRTGVRMRHPHQSAPGSSN</sequence>
<dbReference type="Proteomes" id="UP000830671">
    <property type="component" value="Chromosome 6"/>
</dbReference>
<dbReference type="RefSeq" id="XP_049147987.1">
    <property type="nucleotide sequence ID" value="XM_049290842.1"/>
</dbReference>
<reference evidence="2" key="1">
    <citation type="journal article" date="2021" name="Mol. Plant Microbe Interact.">
        <title>Complete Genome Sequence of the Plant-Pathogenic Fungus Colletotrichum lupini.</title>
        <authorList>
            <person name="Baroncelli R."/>
            <person name="Pensec F."/>
            <person name="Da Lio D."/>
            <person name="Boufleur T."/>
            <person name="Vicente I."/>
            <person name="Sarrocco S."/>
            <person name="Picot A."/>
            <person name="Baraldi E."/>
            <person name="Sukno S."/>
            <person name="Thon M."/>
            <person name="Le Floch G."/>
        </authorList>
    </citation>
    <scope>NUCLEOTIDE SEQUENCE</scope>
    <source>
        <strain evidence="2">IMI 504893</strain>
    </source>
</reference>
<proteinExistence type="predicted"/>
<evidence type="ECO:0000313" key="2">
    <source>
        <dbReference type="EMBL" id="UQC86376.1"/>
    </source>
</evidence>
<keyword evidence="3" id="KW-1185">Reference proteome</keyword>
<feature type="compositionally biased region" description="Basic and acidic residues" evidence="1">
    <location>
        <begin position="14"/>
        <end position="23"/>
    </location>
</feature>
<dbReference type="AlphaFoldDB" id="A0A9Q8WK90"/>
<feature type="compositionally biased region" description="Polar residues" evidence="1">
    <location>
        <begin position="1"/>
        <end position="11"/>
    </location>
</feature>
<dbReference type="GeneID" id="73345852"/>
<feature type="region of interest" description="Disordered" evidence="1">
    <location>
        <begin position="1"/>
        <end position="30"/>
    </location>
</feature>
<dbReference type="EMBL" id="CP019478">
    <property type="protein sequence ID" value="UQC86376.1"/>
    <property type="molecule type" value="Genomic_DNA"/>
</dbReference>
<feature type="region of interest" description="Disordered" evidence="1">
    <location>
        <begin position="108"/>
        <end position="169"/>
    </location>
</feature>
<name>A0A9Q8WK90_9PEZI</name>